<accession>A0AAV3YTC8</accession>
<comment type="caution">
    <text evidence="1">The sequence shown here is derived from an EMBL/GenBank/DDBJ whole genome shotgun (WGS) entry which is preliminary data.</text>
</comment>
<organism evidence="1 2">
    <name type="scientific">Plakobranchus ocellatus</name>
    <dbReference type="NCBI Taxonomy" id="259542"/>
    <lineage>
        <taxon>Eukaryota</taxon>
        <taxon>Metazoa</taxon>
        <taxon>Spiralia</taxon>
        <taxon>Lophotrochozoa</taxon>
        <taxon>Mollusca</taxon>
        <taxon>Gastropoda</taxon>
        <taxon>Heterobranchia</taxon>
        <taxon>Euthyneura</taxon>
        <taxon>Panpulmonata</taxon>
        <taxon>Sacoglossa</taxon>
        <taxon>Placobranchoidea</taxon>
        <taxon>Plakobranchidae</taxon>
        <taxon>Plakobranchus</taxon>
    </lineage>
</organism>
<reference evidence="1 2" key="1">
    <citation type="journal article" date="2021" name="Elife">
        <title>Chloroplast acquisition without the gene transfer in kleptoplastic sea slugs, Plakobranchus ocellatus.</title>
        <authorList>
            <person name="Maeda T."/>
            <person name="Takahashi S."/>
            <person name="Yoshida T."/>
            <person name="Shimamura S."/>
            <person name="Takaki Y."/>
            <person name="Nagai Y."/>
            <person name="Toyoda A."/>
            <person name="Suzuki Y."/>
            <person name="Arimoto A."/>
            <person name="Ishii H."/>
            <person name="Satoh N."/>
            <person name="Nishiyama T."/>
            <person name="Hasebe M."/>
            <person name="Maruyama T."/>
            <person name="Minagawa J."/>
            <person name="Obokata J."/>
            <person name="Shigenobu S."/>
        </authorList>
    </citation>
    <scope>NUCLEOTIDE SEQUENCE [LARGE SCALE GENOMIC DNA]</scope>
</reference>
<dbReference type="EMBL" id="BLXT01001518">
    <property type="protein sequence ID" value="GFN86434.1"/>
    <property type="molecule type" value="Genomic_DNA"/>
</dbReference>
<dbReference type="Proteomes" id="UP000735302">
    <property type="component" value="Unassembled WGS sequence"/>
</dbReference>
<evidence type="ECO:0000313" key="2">
    <source>
        <dbReference type="Proteomes" id="UP000735302"/>
    </source>
</evidence>
<gene>
    <name evidence="1" type="ORF">PoB_001294000</name>
</gene>
<sequence>MFLNSNLLSDMEQTKLVERPSWRSTFSRKIPDGLSVMKNYLKGRRCPEAMEVFDGCLVQDRVRSVGVGVIH</sequence>
<name>A0AAV3YTC8_9GAST</name>
<dbReference type="AlphaFoldDB" id="A0AAV3YTC8"/>
<keyword evidence="2" id="KW-1185">Reference proteome</keyword>
<evidence type="ECO:0000313" key="1">
    <source>
        <dbReference type="EMBL" id="GFN86434.1"/>
    </source>
</evidence>
<protein>
    <submittedName>
        <fullName evidence="1">Uncharacterized protein</fullName>
    </submittedName>
</protein>
<proteinExistence type="predicted"/>